<comment type="caution">
    <text evidence="1">The sequence shown here is derived from an EMBL/GenBank/DDBJ whole genome shotgun (WGS) entry which is preliminary data.</text>
</comment>
<reference evidence="1" key="1">
    <citation type="submission" date="2023-06" db="EMBL/GenBank/DDBJ databases">
        <title>Survivors Of The Sea: Transcriptome response of Skeletonema marinoi to long-term dormancy.</title>
        <authorList>
            <person name="Pinder M.I.M."/>
            <person name="Kourtchenko O."/>
            <person name="Robertson E.K."/>
            <person name="Larsson T."/>
            <person name="Maumus F."/>
            <person name="Osuna-Cruz C.M."/>
            <person name="Vancaester E."/>
            <person name="Stenow R."/>
            <person name="Vandepoele K."/>
            <person name="Ploug H."/>
            <person name="Bruchert V."/>
            <person name="Godhe A."/>
            <person name="Topel M."/>
        </authorList>
    </citation>
    <scope>NUCLEOTIDE SEQUENCE</scope>
    <source>
        <strain evidence="1">R05AC</strain>
    </source>
</reference>
<dbReference type="EMBL" id="JATAAI010000002">
    <property type="protein sequence ID" value="KAK1747375.1"/>
    <property type="molecule type" value="Genomic_DNA"/>
</dbReference>
<protein>
    <submittedName>
        <fullName evidence="1">Uncharacterized protein</fullName>
    </submittedName>
</protein>
<proteinExistence type="predicted"/>
<keyword evidence="2" id="KW-1185">Reference proteome</keyword>
<sequence length="106" mass="11571">MGTYAAMDFESLMVCLEDGNYRFTIFDDLAMGYVALKVKASTNSPWTMRSSFMINLALVLKGQMISSSDTTKDFPSLSVSLIISMNITLAASTGTRNSVESMSTEI</sequence>
<evidence type="ECO:0000313" key="2">
    <source>
        <dbReference type="Proteomes" id="UP001224775"/>
    </source>
</evidence>
<gene>
    <name evidence="1" type="ORF">QTG54_001338</name>
</gene>
<accession>A0AAD9DIY2</accession>
<name>A0AAD9DIY2_9STRA</name>
<evidence type="ECO:0000313" key="1">
    <source>
        <dbReference type="EMBL" id="KAK1747375.1"/>
    </source>
</evidence>
<organism evidence="1 2">
    <name type="scientific">Skeletonema marinoi</name>
    <dbReference type="NCBI Taxonomy" id="267567"/>
    <lineage>
        <taxon>Eukaryota</taxon>
        <taxon>Sar</taxon>
        <taxon>Stramenopiles</taxon>
        <taxon>Ochrophyta</taxon>
        <taxon>Bacillariophyta</taxon>
        <taxon>Coscinodiscophyceae</taxon>
        <taxon>Thalassiosirophycidae</taxon>
        <taxon>Thalassiosirales</taxon>
        <taxon>Skeletonemataceae</taxon>
        <taxon>Skeletonema</taxon>
        <taxon>Skeletonema marinoi-dohrnii complex</taxon>
    </lineage>
</organism>
<dbReference type="AlphaFoldDB" id="A0AAD9DIY2"/>
<dbReference type="Proteomes" id="UP001224775">
    <property type="component" value="Unassembled WGS sequence"/>
</dbReference>